<dbReference type="PANTHER" id="PTHR43649">
    <property type="entry name" value="ARABINOSE-BINDING PROTEIN-RELATED"/>
    <property type="match status" value="1"/>
</dbReference>
<dbReference type="Pfam" id="PF01547">
    <property type="entry name" value="SBP_bac_1"/>
    <property type="match status" value="1"/>
</dbReference>
<proteinExistence type="predicted"/>
<feature type="compositionally biased region" description="Low complexity" evidence="1">
    <location>
        <begin position="15"/>
        <end position="45"/>
    </location>
</feature>
<evidence type="ECO:0000313" key="2">
    <source>
        <dbReference type="EMBL" id="MBB6695385.1"/>
    </source>
</evidence>
<dbReference type="SUPFAM" id="SSF53850">
    <property type="entry name" value="Periplasmic binding protein-like II"/>
    <property type="match status" value="1"/>
</dbReference>
<sequence length="471" mass="51715">MLSALATACGSNNTNGSVASPSPSSSGSSPAASPSDSAASPSVDPNAEKVTIKIHYPTADKQELRTIEDAKIKRFQEKYPNVKIEKDDWQYKVDEIGPKMAANEAPTFFNTYATEAKMLVEKGWAADITDLWNNYEHKDDINPVLQNQFILDGKVYGVAQQGYVSEVVINKKMLADKGIALPSYDWTWDDFYNIAKQATDPKKGIAGVALMAKVGDGGWNWTNFLFEAGGEIQNVADGKVTAAFNSDAGVKALELYKKLRWEANAVPQDWALDWGGATGAFAQGRAAMVIAGADGPLQQALQASMKPEDLAVYPMPAAQAGGKHTGVLGGDYLIINPNASKAEQQAAFNYIVFDYYSDDALASLEQSIQQLKSEGKYYVPPHMNYYKEDSEYGKKVQELLAKYDNAYKYDPSEAALLDGKPEAQYNTQDYYSTMTNVIQEVFTKKDADPKKLLDSAAKLMQEKYYNNIKVN</sequence>
<evidence type="ECO:0000256" key="1">
    <source>
        <dbReference type="SAM" id="MobiDB-lite"/>
    </source>
</evidence>
<dbReference type="PANTHER" id="PTHR43649:SF16">
    <property type="entry name" value="SUGAR-BINDING LIPOPROTEIN"/>
    <property type="match status" value="1"/>
</dbReference>
<feature type="region of interest" description="Disordered" evidence="1">
    <location>
        <begin position="1"/>
        <end position="48"/>
    </location>
</feature>
<accession>A0A841U491</accession>
<reference evidence="2 3" key="1">
    <citation type="submission" date="2020-08" db="EMBL/GenBank/DDBJ databases">
        <title>Cohnella phylogeny.</title>
        <authorList>
            <person name="Dunlap C."/>
        </authorList>
    </citation>
    <scope>NUCLEOTIDE SEQUENCE [LARGE SCALE GENOMIC DNA]</scope>
    <source>
        <strain evidence="2 3">DSM 25239</strain>
    </source>
</reference>
<keyword evidence="3" id="KW-1185">Reference proteome</keyword>
<dbReference type="Proteomes" id="UP000553776">
    <property type="component" value="Unassembled WGS sequence"/>
</dbReference>
<dbReference type="EMBL" id="JACJVR010000127">
    <property type="protein sequence ID" value="MBB6695385.1"/>
    <property type="molecule type" value="Genomic_DNA"/>
</dbReference>
<name>A0A841U491_9BACL</name>
<dbReference type="AlphaFoldDB" id="A0A841U491"/>
<evidence type="ECO:0000313" key="3">
    <source>
        <dbReference type="Proteomes" id="UP000553776"/>
    </source>
</evidence>
<gene>
    <name evidence="2" type="ORF">H7B90_28720</name>
</gene>
<dbReference type="Gene3D" id="3.40.190.10">
    <property type="entry name" value="Periplasmic binding protein-like II"/>
    <property type="match status" value="1"/>
</dbReference>
<comment type="caution">
    <text evidence="2">The sequence shown here is derived from an EMBL/GenBank/DDBJ whole genome shotgun (WGS) entry which is preliminary data.</text>
</comment>
<protein>
    <submittedName>
        <fullName evidence="2">Extracellular solute-binding protein</fullName>
    </submittedName>
</protein>
<dbReference type="InterPro" id="IPR050490">
    <property type="entry name" value="Bact_solute-bd_prot1"/>
</dbReference>
<organism evidence="2 3">
    <name type="scientific">Cohnella xylanilytica</name>
    <dbReference type="NCBI Taxonomy" id="557555"/>
    <lineage>
        <taxon>Bacteria</taxon>
        <taxon>Bacillati</taxon>
        <taxon>Bacillota</taxon>
        <taxon>Bacilli</taxon>
        <taxon>Bacillales</taxon>
        <taxon>Paenibacillaceae</taxon>
        <taxon>Cohnella</taxon>
    </lineage>
</organism>
<dbReference type="InterPro" id="IPR006059">
    <property type="entry name" value="SBP"/>
</dbReference>